<dbReference type="InterPro" id="IPR007110">
    <property type="entry name" value="Ig-like_dom"/>
</dbReference>
<evidence type="ECO:0000256" key="4">
    <source>
        <dbReference type="SAM" id="SignalP"/>
    </source>
</evidence>
<keyword evidence="4" id="KW-0732">Signal</keyword>
<dbReference type="SMART" id="SM00409">
    <property type="entry name" value="IG"/>
    <property type="match status" value="1"/>
</dbReference>
<organism evidence="6 7">
    <name type="scientific">Hucho hucho</name>
    <name type="common">huchen</name>
    <dbReference type="NCBI Taxonomy" id="62062"/>
    <lineage>
        <taxon>Eukaryota</taxon>
        <taxon>Metazoa</taxon>
        <taxon>Chordata</taxon>
        <taxon>Craniata</taxon>
        <taxon>Vertebrata</taxon>
        <taxon>Euteleostomi</taxon>
        <taxon>Actinopterygii</taxon>
        <taxon>Neopterygii</taxon>
        <taxon>Teleostei</taxon>
        <taxon>Protacanthopterygii</taxon>
        <taxon>Salmoniformes</taxon>
        <taxon>Salmonidae</taxon>
        <taxon>Salmoninae</taxon>
        <taxon>Hucho</taxon>
    </lineage>
</organism>
<dbReference type="InterPro" id="IPR013106">
    <property type="entry name" value="Ig_V-set"/>
</dbReference>
<evidence type="ECO:0000313" key="6">
    <source>
        <dbReference type="Ensembl" id="ENSHHUP00000014791.1"/>
    </source>
</evidence>
<sequence>MLRCWSMFAVIDILTLSSLSYLAVLEVHVPELPVVALYGMDTTLNCSFSHASPFNLSDLSVFWQLTDTKRSVHSYWASQDQLTDQGERYANRTSLYPSQLGVGNASLLLRRVRVADEGSYTCFVRVEAYGSAALLLQVAGESVNLLPLFN</sequence>
<feature type="domain" description="Ig-like" evidence="5">
    <location>
        <begin position="39"/>
        <end position="139"/>
    </location>
</feature>
<dbReference type="Ensembl" id="ENSHHUT00000015292.1">
    <property type="protein sequence ID" value="ENSHHUP00000014791.1"/>
    <property type="gene ID" value="ENSHHUG00000009153.1"/>
</dbReference>
<name>A0A4W5KRM3_9TELE</name>
<feature type="chain" id="PRO_5021328720" evidence="4">
    <location>
        <begin position="21"/>
        <end position="150"/>
    </location>
</feature>
<dbReference type="STRING" id="62062.ENSHHUP00000014791"/>
<dbReference type="InterPro" id="IPR003599">
    <property type="entry name" value="Ig_sub"/>
</dbReference>
<reference evidence="6" key="2">
    <citation type="submission" date="2025-08" db="UniProtKB">
        <authorList>
            <consortium name="Ensembl"/>
        </authorList>
    </citation>
    <scope>IDENTIFICATION</scope>
</reference>
<dbReference type="GO" id="GO:0009897">
    <property type="term" value="C:external side of plasma membrane"/>
    <property type="evidence" value="ECO:0007669"/>
    <property type="project" value="TreeGrafter"/>
</dbReference>
<dbReference type="GO" id="GO:0050852">
    <property type="term" value="P:T cell receptor signaling pathway"/>
    <property type="evidence" value="ECO:0007669"/>
    <property type="project" value="TreeGrafter"/>
</dbReference>
<dbReference type="InterPro" id="IPR036179">
    <property type="entry name" value="Ig-like_dom_sf"/>
</dbReference>
<feature type="signal peptide" evidence="4">
    <location>
        <begin position="1"/>
        <end position="20"/>
    </location>
</feature>
<dbReference type="GeneTree" id="ENSGT00940000154641"/>
<dbReference type="Proteomes" id="UP000314982">
    <property type="component" value="Unassembled WGS sequence"/>
</dbReference>
<dbReference type="Pfam" id="PF07686">
    <property type="entry name" value="V-set"/>
    <property type="match status" value="1"/>
</dbReference>
<protein>
    <submittedName>
        <fullName evidence="6">CD276 molecule</fullName>
    </submittedName>
</protein>
<accession>A0A4W5KRM3</accession>
<dbReference type="AlphaFoldDB" id="A0A4W5KRM3"/>
<dbReference type="PANTHER" id="PTHR24100:SF155">
    <property type="entry name" value="CD276 ANTIGEN"/>
    <property type="match status" value="1"/>
</dbReference>
<evidence type="ECO:0000259" key="5">
    <source>
        <dbReference type="PROSITE" id="PS50835"/>
    </source>
</evidence>
<proteinExistence type="predicted"/>
<dbReference type="InterPro" id="IPR013783">
    <property type="entry name" value="Ig-like_fold"/>
</dbReference>
<keyword evidence="3" id="KW-0393">Immunoglobulin domain</keyword>
<evidence type="ECO:0000256" key="3">
    <source>
        <dbReference type="ARBA" id="ARBA00023319"/>
    </source>
</evidence>
<dbReference type="InterPro" id="IPR050504">
    <property type="entry name" value="IgSF_BTN/MOG"/>
</dbReference>
<dbReference type="Gene3D" id="2.60.40.10">
    <property type="entry name" value="Immunoglobulins"/>
    <property type="match status" value="1"/>
</dbReference>
<dbReference type="PANTHER" id="PTHR24100">
    <property type="entry name" value="BUTYROPHILIN"/>
    <property type="match status" value="1"/>
</dbReference>
<dbReference type="PROSITE" id="PS50835">
    <property type="entry name" value="IG_LIKE"/>
    <property type="match status" value="1"/>
</dbReference>
<dbReference type="SUPFAM" id="SSF48726">
    <property type="entry name" value="Immunoglobulin"/>
    <property type="match status" value="1"/>
</dbReference>
<dbReference type="GO" id="GO:0005102">
    <property type="term" value="F:signaling receptor binding"/>
    <property type="evidence" value="ECO:0007669"/>
    <property type="project" value="TreeGrafter"/>
</dbReference>
<dbReference type="FunFam" id="2.60.40.10:FF:000438">
    <property type="entry name" value="CD276 antigen"/>
    <property type="match status" value="1"/>
</dbReference>
<keyword evidence="2" id="KW-0472">Membrane</keyword>
<evidence type="ECO:0000256" key="1">
    <source>
        <dbReference type="ARBA" id="ARBA00004370"/>
    </source>
</evidence>
<keyword evidence="7" id="KW-1185">Reference proteome</keyword>
<evidence type="ECO:0000256" key="2">
    <source>
        <dbReference type="ARBA" id="ARBA00023136"/>
    </source>
</evidence>
<reference evidence="7" key="1">
    <citation type="submission" date="2018-06" db="EMBL/GenBank/DDBJ databases">
        <title>Genome assembly of Danube salmon.</title>
        <authorList>
            <person name="Macqueen D.J."/>
            <person name="Gundappa M.K."/>
        </authorList>
    </citation>
    <scope>NUCLEOTIDE SEQUENCE [LARGE SCALE GENOMIC DNA]</scope>
</reference>
<reference evidence="6" key="3">
    <citation type="submission" date="2025-09" db="UniProtKB">
        <authorList>
            <consortium name="Ensembl"/>
        </authorList>
    </citation>
    <scope>IDENTIFICATION</scope>
</reference>
<dbReference type="GO" id="GO:0001817">
    <property type="term" value="P:regulation of cytokine production"/>
    <property type="evidence" value="ECO:0007669"/>
    <property type="project" value="TreeGrafter"/>
</dbReference>
<comment type="subcellular location">
    <subcellularLocation>
        <location evidence="1">Membrane</location>
    </subcellularLocation>
</comment>
<evidence type="ECO:0000313" key="7">
    <source>
        <dbReference type="Proteomes" id="UP000314982"/>
    </source>
</evidence>